<accession>A0A1S9URD5</accession>
<gene>
    <name evidence="3" type="ORF">BW892_14060</name>
</gene>
<dbReference type="Pfam" id="PF19127">
    <property type="entry name" value="Choline_bind_3"/>
    <property type="match status" value="1"/>
</dbReference>
<reference evidence="3 4" key="1">
    <citation type="submission" date="2017-01" db="EMBL/GenBank/DDBJ databases">
        <title>Bacillus cereus isolates.</title>
        <authorList>
            <person name="Beno S.M."/>
        </authorList>
    </citation>
    <scope>NUCLEOTIDE SEQUENCE [LARGE SCALE GENOMIC DNA]</scope>
    <source>
        <strain evidence="3 4">FSL M7-1219</strain>
    </source>
</reference>
<dbReference type="PROSITE" id="PS51170">
    <property type="entry name" value="CW"/>
    <property type="match status" value="1"/>
</dbReference>
<organism evidence="3 4">
    <name type="scientific">Bacillus cereus</name>
    <dbReference type="NCBI Taxonomy" id="1396"/>
    <lineage>
        <taxon>Bacteria</taxon>
        <taxon>Bacillati</taxon>
        <taxon>Bacillota</taxon>
        <taxon>Bacilli</taxon>
        <taxon>Bacillales</taxon>
        <taxon>Bacillaceae</taxon>
        <taxon>Bacillus</taxon>
        <taxon>Bacillus cereus group</taxon>
    </lineage>
</organism>
<evidence type="ECO:0000313" key="4">
    <source>
        <dbReference type="Proteomes" id="UP000191124"/>
    </source>
</evidence>
<dbReference type="EMBL" id="MUAL01000022">
    <property type="protein sequence ID" value="OOR24809.1"/>
    <property type="molecule type" value="Genomic_DNA"/>
</dbReference>
<evidence type="ECO:0000256" key="2">
    <source>
        <dbReference type="PROSITE-ProRule" id="PRU00591"/>
    </source>
</evidence>
<name>A0A1S9URD5_BACCE</name>
<comment type="caution">
    <text evidence="3">The sequence shown here is derived from an EMBL/GenBank/DDBJ whole genome shotgun (WGS) entry which is preliminary data.</text>
</comment>
<dbReference type="Pfam" id="PF01473">
    <property type="entry name" value="Choline_bind_1"/>
    <property type="match status" value="3"/>
</dbReference>
<sequence>MKKKFKTIGIGKKVIPTAAALGILFSVAPIAENKASAGIGAVVDIGITVLGAVANTYEALGVTPDDPYPGTHIDVYAENETYQAPSFTSGEFNISMYHTEGDSNFLKPVKVRYPNGKIELHQLRSGQQLKITEAGAIIDLNPNAASISEHDLLYITQAQLDEGKTGVVMNQGQHAFVEKASGTNPRFIIPLYKKYADSWTTDWDVIARSYDYQFNKIANKLSDKQKQLIKLTSKPVSKDVLDNYVNNDPKARADFYDRLSDILAERTHVLETSISLPFGKLNDGNPYQILPYKKGTNKVIVKTGSKYLSGKEGNGLQYSDSIGDDEVFELVQTGNSRDNKFQFYLKNKNGVSLAGNQNIHLFGTDSSFESEIRFPDKSNNEIHNWLREWYPGKENERQRYDGIQIIADEKDFTKKSAKDYSGNVIKNSWVPYGGFSYYAGSDGVFLKGWHNIEGKTYYFGGNGAFKRGYLNPDIDGKQYHFDEGGALQKSTWDNKQYSDHTGALIKEGLREIDGEIYYFQNYKATTNELRLENQDIILHFSDKGALEKASRPEGGELKGNNGTDGAYVTLDKKELFFEKDGSIRKSGASKGYAILAGENKPVLNYYSLEDGLSYSGWKEIDGKKYHFQWGSHTTFDGHEEIDGKRYYFNQDGEAKLTGFDKVDGKTYHYNDKGEMQTGWQKIDGKDYYFDESGAAKIGWFQVGGGYHFPNYGYFTYYAKQDGSIYTDTKVEIDGKTYTFDSHGHKGY</sequence>
<dbReference type="InterPro" id="IPR018337">
    <property type="entry name" value="Cell_wall/Cho-bd_repeat"/>
</dbReference>
<evidence type="ECO:0000256" key="1">
    <source>
        <dbReference type="ARBA" id="ARBA00022737"/>
    </source>
</evidence>
<protein>
    <submittedName>
        <fullName evidence="3">Cell wall-binding protein</fullName>
    </submittedName>
</protein>
<dbReference type="RefSeq" id="WP_078180829.1">
    <property type="nucleotide sequence ID" value="NZ_MUAL01000022.1"/>
</dbReference>
<evidence type="ECO:0000313" key="3">
    <source>
        <dbReference type="EMBL" id="OOR24809.1"/>
    </source>
</evidence>
<proteinExistence type="predicted"/>
<feature type="repeat" description="Cell wall-binding" evidence="2">
    <location>
        <begin position="676"/>
        <end position="695"/>
    </location>
</feature>
<dbReference type="Proteomes" id="UP000191124">
    <property type="component" value="Unassembled WGS sequence"/>
</dbReference>
<dbReference type="SUPFAM" id="SSF69360">
    <property type="entry name" value="Cell wall binding repeat"/>
    <property type="match status" value="1"/>
</dbReference>
<dbReference type="AlphaFoldDB" id="A0A1S9URD5"/>
<dbReference type="Gene3D" id="2.10.270.10">
    <property type="entry name" value="Cholin Binding"/>
    <property type="match status" value="3"/>
</dbReference>
<keyword evidence="1" id="KW-0677">Repeat</keyword>